<keyword evidence="12" id="KW-0131">Cell cycle</keyword>
<dbReference type="EMBL" id="KK207830">
    <property type="protein sequence ID" value="EZF53064.1"/>
    <property type="molecule type" value="Genomic_DNA"/>
</dbReference>
<organism evidence="18">
    <name type="scientific">Trichophyton rubrum CBS 288.86</name>
    <dbReference type="NCBI Taxonomy" id="1215330"/>
    <lineage>
        <taxon>Eukaryota</taxon>
        <taxon>Fungi</taxon>
        <taxon>Dikarya</taxon>
        <taxon>Ascomycota</taxon>
        <taxon>Pezizomycotina</taxon>
        <taxon>Eurotiomycetes</taxon>
        <taxon>Eurotiomycetidae</taxon>
        <taxon>Onygenales</taxon>
        <taxon>Arthrodermataceae</taxon>
        <taxon>Trichophyton</taxon>
    </lineage>
</organism>
<evidence type="ECO:0000256" key="13">
    <source>
        <dbReference type="ARBA" id="ARBA00023328"/>
    </source>
</evidence>
<dbReference type="GO" id="GO:0044877">
    <property type="term" value="F:protein-containing complex binding"/>
    <property type="evidence" value="ECO:0007669"/>
    <property type="project" value="TreeGrafter"/>
</dbReference>
<evidence type="ECO:0000256" key="14">
    <source>
        <dbReference type="SAM" id="Coils"/>
    </source>
</evidence>
<evidence type="ECO:0000256" key="15">
    <source>
        <dbReference type="SAM" id="MobiDB-lite"/>
    </source>
</evidence>
<evidence type="ECO:0000256" key="6">
    <source>
        <dbReference type="ARBA" id="ARBA00022454"/>
    </source>
</evidence>
<feature type="domain" description="Nuf2 DHR10-like" evidence="17">
    <location>
        <begin position="345"/>
        <end position="460"/>
    </location>
</feature>
<dbReference type="OrthoDB" id="8194677at2759"/>
<evidence type="ECO:0000256" key="8">
    <source>
        <dbReference type="ARBA" id="ARBA00022776"/>
    </source>
</evidence>
<evidence type="ECO:0000256" key="1">
    <source>
        <dbReference type="ARBA" id="ARBA00002772"/>
    </source>
</evidence>
<dbReference type="Proteomes" id="UP000023758">
    <property type="component" value="Unassembled WGS sequence"/>
</dbReference>
<dbReference type="GO" id="GO:0051383">
    <property type="term" value="P:kinetochore organization"/>
    <property type="evidence" value="ECO:0007669"/>
    <property type="project" value="TreeGrafter"/>
</dbReference>
<comment type="similarity">
    <text evidence="4">Belongs to the NUF2 family.</text>
</comment>
<feature type="coiled-coil region" evidence="14">
    <location>
        <begin position="232"/>
        <end position="294"/>
    </location>
</feature>
<dbReference type="GO" id="GO:0051315">
    <property type="term" value="P:attachment of mitotic spindle microtubules to kinetochore"/>
    <property type="evidence" value="ECO:0007669"/>
    <property type="project" value="TreeGrafter"/>
</dbReference>
<dbReference type="GO" id="GO:0031262">
    <property type="term" value="C:Ndc80 complex"/>
    <property type="evidence" value="ECO:0007669"/>
    <property type="project" value="InterPro"/>
</dbReference>
<accession>A0A022W441</accession>
<dbReference type="PANTHER" id="PTHR21650">
    <property type="entry name" value="MEMBRALIN/KINETOCHORE PROTEIN NUF2"/>
    <property type="match status" value="1"/>
</dbReference>
<evidence type="ECO:0000256" key="11">
    <source>
        <dbReference type="ARBA" id="ARBA00023242"/>
    </source>
</evidence>
<keyword evidence="13" id="KW-0137">Centromere</keyword>
<evidence type="ECO:0000256" key="5">
    <source>
        <dbReference type="ARBA" id="ARBA00017594"/>
    </source>
</evidence>
<dbReference type="GO" id="GO:0045132">
    <property type="term" value="P:meiotic chromosome segregation"/>
    <property type="evidence" value="ECO:0007669"/>
    <property type="project" value="TreeGrafter"/>
</dbReference>
<evidence type="ECO:0000256" key="12">
    <source>
        <dbReference type="ARBA" id="ARBA00023306"/>
    </source>
</evidence>
<protein>
    <recommendedName>
        <fullName evidence="5">Probable kinetochore protein NUF2</fullName>
    </recommendedName>
</protein>
<dbReference type="GO" id="GO:0007052">
    <property type="term" value="P:mitotic spindle organization"/>
    <property type="evidence" value="ECO:0007669"/>
    <property type="project" value="TreeGrafter"/>
</dbReference>
<evidence type="ECO:0000259" key="17">
    <source>
        <dbReference type="Pfam" id="PF18595"/>
    </source>
</evidence>
<keyword evidence="8" id="KW-0498">Mitosis</keyword>
<reference evidence="18" key="1">
    <citation type="submission" date="2014-02" db="EMBL/GenBank/DDBJ databases">
        <title>The Genome Sequence of Trichophyton rubrum (morphotype fischeri) CBS 288.86.</title>
        <authorList>
            <consortium name="The Broad Institute Genomics Platform"/>
            <person name="Cuomo C.A."/>
            <person name="White T.C."/>
            <person name="Graser Y."/>
            <person name="Martinez-Rossi N."/>
            <person name="Heitman J."/>
            <person name="Young S.K."/>
            <person name="Zeng Q."/>
            <person name="Gargeya S."/>
            <person name="Abouelleil A."/>
            <person name="Alvarado L."/>
            <person name="Chapman S.B."/>
            <person name="Gainer-Dewar J."/>
            <person name="Goldberg J."/>
            <person name="Griggs A."/>
            <person name="Gujja S."/>
            <person name="Hansen M."/>
            <person name="Howarth C."/>
            <person name="Imamovic A."/>
            <person name="Larimer J."/>
            <person name="Martinez D."/>
            <person name="Murphy C."/>
            <person name="Pearson M.D."/>
            <person name="Persinoti G."/>
            <person name="Poon T."/>
            <person name="Priest M."/>
            <person name="Roberts A.D."/>
            <person name="Saif S."/>
            <person name="Shea T.D."/>
            <person name="Sykes S.N."/>
            <person name="Wortman J."/>
            <person name="Nusbaum C."/>
            <person name="Birren B."/>
        </authorList>
    </citation>
    <scope>NUCLEOTIDE SEQUENCE [LARGE SCALE GENOMIC DNA]</scope>
    <source>
        <strain evidence="18">CBS 288.86</strain>
    </source>
</reference>
<dbReference type="AlphaFoldDB" id="A0A022W441"/>
<dbReference type="InterPro" id="IPR005549">
    <property type="entry name" value="Kinetochore_Nuf2_N"/>
</dbReference>
<dbReference type="Gene3D" id="1.10.418.60">
    <property type="entry name" value="Ncd80 complex, Nuf2 subunit"/>
    <property type="match status" value="1"/>
</dbReference>
<dbReference type="Pfam" id="PF18595">
    <property type="entry name" value="Nuf2_DHR10-like"/>
    <property type="match status" value="1"/>
</dbReference>
<keyword evidence="10 14" id="KW-0175">Coiled coil</keyword>
<dbReference type="GO" id="GO:0005634">
    <property type="term" value="C:nucleus"/>
    <property type="evidence" value="ECO:0007669"/>
    <property type="project" value="UniProtKB-SubCell"/>
</dbReference>
<keyword evidence="6" id="KW-0158">Chromosome</keyword>
<comment type="function">
    <text evidence="1">Acts as a component of the essential kinetochore-associated NDC80 complex, which is required for chromosome segregation and spindle checkpoint activity.</text>
</comment>
<dbReference type="PANTHER" id="PTHR21650:SF2">
    <property type="entry name" value="KINETOCHORE PROTEIN NUF2"/>
    <property type="match status" value="1"/>
</dbReference>
<feature type="domain" description="Kinetochore protein Nuf2 N-terminal" evidence="16">
    <location>
        <begin position="93"/>
        <end position="233"/>
    </location>
</feature>
<dbReference type="InterPro" id="IPR041112">
    <property type="entry name" value="Nuf2_DHR10-like"/>
</dbReference>
<comment type="subcellular location">
    <subcellularLocation>
        <location evidence="3">Chromosome</location>
        <location evidence="3">Centromere</location>
        <location evidence="3">Kinetochore</location>
    </subcellularLocation>
    <subcellularLocation>
        <location evidence="2">Nucleus</location>
    </subcellularLocation>
</comment>
<feature type="coiled-coil region" evidence="14">
    <location>
        <begin position="341"/>
        <end position="396"/>
    </location>
</feature>
<evidence type="ECO:0000313" key="18">
    <source>
        <dbReference type="EMBL" id="EZF53064.1"/>
    </source>
</evidence>
<evidence type="ECO:0000256" key="3">
    <source>
        <dbReference type="ARBA" id="ARBA00004629"/>
    </source>
</evidence>
<keyword evidence="11" id="KW-0539">Nucleus</keyword>
<keyword evidence="9" id="KW-0995">Kinetochore</keyword>
<evidence type="ECO:0000256" key="2">
    <source>
        <dbReference type="ARBA" id="ARBA00004123"/>
    </source>
</evidence>
<feature type="region of interest" description="Disordered" evidence="15">
    <location>
        <begin position="445"/>
        <end position="478"/>
    </location>
</feature>
<evidence type="ECO:0000256" key="7">
    <source>
        <dbReference type="ARBA" id="ARBA00022618"/>
    </source>
</evidence>
<evidence type="ECO:0000256" key="4">
    <source>
        <dbReference type="ARBA" id="ARBA00005498"/>
    </source>
</evidence>
<evidence type="ECO:0000256" key="10">
    <source>
        <dbReference type="ARBA" id="ARBA00023054"/>
    </source>
</evidence>
<dbReference type="HOGENOM" id="CLU_025461_2_1_1"/>
<dbReference type="Pfam" id="PF03800">
    <property type="entry name" value="Nuf2"/>
    <property type="match status" value="1"/>
</dbReference>
<dbReference type="InterPro" id="IPR038275">
    <property type="entry name" value="Nuf2_N_sf"/>
</dbReference>
<name>A0A022W441_TRIRU</name>
<sequence>MFGQFAAASPLRASCLSCKQKMRLERSFGHFYIVHEKTKKTKKKSRRDAELDWKRREAIYIHAETAMAYNSRTTQYRGGQQQHRQQKKESETDAFLRLPDKVIAGCINDIGIPFTMADLLKPNPQQVQMVFEWFAELFMNTTRETVEPAMLAAAEDIAGDQADIFPPDTRNLMGFLVSLRKLMLQCGVHDFTFTDITRPTYDRIAKIFSYLINFVRFRESQTSAIDAHFNKSEDTKMRIETLYAENQELEQRLEEMKRQQKEMDGVVREKTSRNDELKTRLLELRRDQERVAETFERVKGEKARKQTLLEEKTEKLLKSRQECEKLRPYVSQSPESLQSALTELSDNLAHDKSQVDGMERRMRALQTSMNTFTVVNNEVQSSIKLLEDILVELQKEDDQESKGIKNREALAERGNTVREVAHTEKLLQSQLARWQERIEALRKSSREKAEQAQARMEELHSVQKQLREERAEKQREMERRRIRIEQTEKKMADLKETIEDEIHRAHDEYLKMESHIKLYTTEIEKCL</sequence>
<keyword evidence="7" id="KW-0132">Cell division</keyword>
<evidence type="ECO:0000256" key="9">
    <source>
        <dbReference type="ARBA" id="ARBA00022838"/>
    </source>
</evidence>
<gene>
    <name evidence="18" type="ORF">H103_03766</name>
</gene>
<evidence type="ECO:0000259" key="16">
    <source>
        <dbReference type="Pfam" id="PF03800"/>
    </source>
</evidence>
<dbReference type="GO" id="GO:0051301">
    <property type="term" value="P:cell division"/>
    <property type="evidence" value="ECO:0007669"/>
    <property type="project" value="UniProtKB-KW"/>
</dbReference>
<proteinExistence type="inferred from homology"/>